<dbReference type="SUPFAM" id="SSF56112">
    <property type="entry name" value="Protein kinase-like (PK-like)"/>
    <property type="match status" value="1"/>
</dbReference>
<sequence>MEWRLRLPPGFGQRLRSQDGVTDPWLGSLPAQVQDVCDRWWLTPDGLAHGGGTSLVIPVLTSEGKSAALKLVSPLADPAEEKRALGMLAGHGVVECLRADADLRALLLERLDGPSLAAVADPLEAARIAGELARRIGSVPAPADAPRLSARSADWLRVLQEQHARAEHEGAALGMGVVRRAFDVVEELAADATVTLTHGDLSSQNVLRRADGSWCAIDPDLLCGPREYEAHTVLRGVLPSSADASDVGEVMASVTEQFCLAANADPVWAQALSHARFVASYYWEAQHEGDPQNIALLRAAAEVGV</sequence>
<dbReference type="Proteomes" id="UP000218598">
    <property type="component" value="Unassembled WGS sequence"/>
</dbReference>
<evidence type="ECO:0008006" key="3">
    <source>
        <dbReference type="Google" id="ProtNLM"/>
    </source>
</evidence>
<organism evidence="1 2">
    <name type="scientific">Brachybacterium alimentarium</name>
    <dbReference type="NCBI Taxonomy" id="47845"/>
    <lineage>
        <taxon>Bacteria</taxon>
        <taxon>Bacillati</taxon>
        <taxon>Actinomycetota</taxon>
        <taxon>Actinomycetes</taxon>
        <taxon>Micrococcales</taxon>
        <taxon>Dermabacteraceae</taxon>
        <taxon>Brachybacterium</taxon>
    </lineage>
</organism>
<dbReference type="InterPro" id="IPR011009">
    <property type="entry name" value="Kinase-like_dom_sf"/>
</dbReference>
<keyword evidence="2" id="KW-1185">Reference proteome</keyword>
<dbReference type="GO" id="GO:0016773">
    <property type="term" value="F:phosphotransferase activity, alcohol group as acceptor"/>
    <property type="evidence" value="ECO:0007669"/>
    <property type="project" value="InterPro"/>
</dbReference>
<dbReference type="OrthoDB" id="3638028at2"/>
<dbReference type="EMBL" id="NRGR01000007">
    <property type="protein sequence ID" value="PCC40282.1"/>
    <property type="molecule type" value="Genomic_DNA"/>
</dbReference>
<protein>
    <recommendedName>
        <fullName evidence="3">Kinase</fullName>
    </recommendedName>
</protein>
<dbReference type="Pfam" id="PF04655">
    <property type="entry name" value="APH_6_hur"/>
    <property type="match status" value="1"/>
</dbReference>
<dbReference type="GeneID" id="95325975"/>
<dbReference type="AlphaFoldDB" id="A0A2A3YKK1"/>
<dbReference type="RefSeq" id="WP_096163369.1">
    <property type="nucleotide sequence ID" value="NZ_BAAAIQ010000026.1"/>
</dbReference>
<evidence type="ECO:0000313" key="2">
    <source>
        <dbReference type="Proteomes" id="UP000218598"/>
    </source>
</evidence>
<reference evidence="1 2" key="1">
    <citation type="journal article" date="2017" name="Elife">
        <title>Extensive horizontal gene transfer in cheese-associated bacteria.</title>
        <authorList>
            <person name="Bonham K.S."/>
            <person name="Wolfe B.E."/>
            <person name="Dutton R.J."/>
        </authorList>
    </citation>
    <scope>NUCLEOTIDE SEQUENCE [LARGE SCALE GENOMIC DNA]</scope>
    <source>
        <strain evidence="1 2">341_9</strain>
    </source>
</reference>
<accession>A0A2A3YKK1</accession>
<comment type="caution">
    <text evidence="1">The sequence shown here is derived from an EMBL/GenBank/DDBJ whole genome shotgun (WGS) entry which is preliminary data.</text>
</comment>
<evidence type="ECO:0000313" key="1">
    <source>
        <dbReference type="EMBL" id="PCC40282.1"/>
    </source>
</evidence>
<dbReference type="Gene3D" id="3.90.1200.10">
    <property type="match status" value="1"/>
</dbReference>
<gene>
    <name evidence="1" type="ORF">CIK66_03785</name>
</gene>
<dbReference type="GO" id="GO:0019748">
    <property type="term" value="P:secondary metabolic process"/>
    <property type="evidence" value="ECO:0007669"/>
    <property type="project" value="InterPro"/>
</dbReference>
<dbReference type="InterPro" id="IPR006748">
    <property type="entry name" value="NH2Glyco/OHUrea_AB-resist_kin"/>
</dbReference>
<name>A0A2A3YKK1_9MICO</name>
<proteinExistence type="predicted"/>